<dbReference type="InterPro" id="IPR003593">
    <property type="entry name" value="AAA+_ATPase"/>
</dbReference>
<dbReference type="GO" id="GO:0006355">
    <property type="term" value="P:regulation of DNA-templated transcription"/>
    <property type="evidence" value="ECO:0007669"/>
    <property type="project" value="InterPro"/>
</dbReference>
<dbReference type="PROSITE" id="PS00688">
    <property type="entry name" value="SIGMA54_INTERACT_3"/>
    <property type="match status" value="1"/>
</dbReference>
<sequence length="453" mass="51865">MLKKSLENLPKLFNYADFFVVTDKDGYIEFYKVYRSLGSKIVENPVGLHILELHQHLNEETSTIMRVLRTGEPIINEKQYLNIFKERTVTVLTTTLPIMAGNEVIGAIDINRYFDVDLRKVDEHDIKDNFNYSDLFFTIDDILTSNPAMIEVKNKTLKAAKTNSPVMIYGETGTGKDLIAQAIHNHSFRKHNPFIVQNCSAIPLTLGEGIFFGTTRGSFTGAENKMGLFEMADGGTLVLDELNSMDINLQSKLLRATESSVIRRIGGAGLIYVDVRLISILNEDPYFVIKQNKMRRDLFYRMGVVLIHVPPLRERKEDIPLLVNSFIEEYNLKMDKNIKGVNKQVMDLFMEYSWPGNVRELKHVIESAFNFAEEEIIDGDQLPDHIKYQSKTKESAIDIDDKFCLNTALKDFEIKYIKLALESSDTLNEAAKLLKISRQTLKYKMDTYGIEIE</sequence>
<keyword evidence="5" id="KW-0804">Transcription</keyword>
<dbReference type="InterPro" id="IPR002197">
    <property type="entry name" value="HTH_Fis"/>
</dbReference>
<dbReference type="Gene3D" id="1.10.8.60">
    <property type="match status" value="1"/>
</dbReference>
<reference evidence="7 8" key="1">
    <citation type="submission" date="2016-11" db="EMBL/GenBank/DDBJ databases">
        <authorList>
            <person name="Manzoor S."/>
        </authorList>
    </citation>
    <scope>NUCLEOTIDE SEQUENCE [LARGE SCALE GENOMIC DNA]</scope>
    <source>
        <strain evidence="7">Clostridium ultunense strain Esp</strain>
    </source>
</reference>
<dbReference type="PROSITE" id="PS00676">
    <property type="entry name" value="SIGMA54_INTERACT_2"/>
    <property type="match status" value="1"/>
</dbReference>
<dbReference type="InterPro" id="IPR025943">
    <property type="entry name" value="Sigma_54_int_dom_ATP-bd_2"/>
</dbReference>
<keyword evidence="1" id="KW-0547">Nucleotide-binding</keyword>
<organism evidence="7 8">
    <name type="scientific">[Clostridium] ultunense Esp</name>
    <dbReference type="NCBI Taxonomy" id="1288971"/>
    <lineage>
        <taxon>Bacteria</taxon>
        <taxon>Bacillati</taxon>
        <taxon>Bacillota</taxon>
        <taxon>Tissierellia</taxon>
        <taxon>Tissierellales</taxon>
        <taxon>Tepidimicrobiaceae</taxon>
        <taxon>Schnuerera</taxon>
    </lineage>
</organism>
<dbReference type="InterPro" id="IPR009057">
    <property type="entry name" value="Homeodomain-like_sf"/>
</dbReference>
<dbReference type="InterPro" id="IPR027417">
    <property type="entry name" value="P-loop_NTPase"/>
</dbReference>
<feature type="domain" description="Sigma-54 factor interaction" evidence="6">
    <location>
        <begin position="142"/>
        <end position="370"/>
    </location>
</feature>
<dbReference type="InterPro" id="IPR002078">
    <property type="entry name" value="Sigma_54_int"/>
</dbReference>
<evidence type="ECO:0000259" key="6">
    <source>
        <dbReference type="PROSITE" id="PS50045"/>
    </source>
</evidence>
<evidence type="ECO:0000256" key="3">
    <source>
        <dbReference type="ARBA" id="ARBA00023015"/>
    </source>
</evidence>
<dbReference type="SMART" id="SM00382">
    <property type="entry name" value="AAA"/>
    <property type="match status" value="1"/>
</dbReference>
<dbReference type="FunFam" id="3.40.50.300:FF:000006">
    <property type="entry name" value="DNA-binding transcriptional regulator NtrC"/>
    <property type="match status" value="1"/>
</dbReference>
<evidence type="ECO:0000256" key="4">
    <source>
        <dbReference type="ARBA" id="ARBA00023125"/>
    </source>
</evidence>
<dbReference type="PROSITE" id="PS50045">
    <property type="entry name" value="SIGMA54_INTERACT_4"/>
    <property type="match status" value="1"/>
</dbReference>
<dbReference type="GO" id="GO:0005524">
    <property type="term" value="F:ATP binding"/>
    <property type="evidence" value="ECO:0007669"/>
    <property type="project" value="UniProtKB-KW"/>
</dbReference>
<dbReference type="Pfam" id="PF25601">
    <property type="entry name" value="AAA_lid_14"/>
    <property type="match status" value="1"/>
</dbReference>
<accession>A0A1M4PL69</accession>
<dbReference type="PANTHER" id="PTHR32071:SF74">
    <property type="entry name" value="TRANSCRIPTIONAL ACTIVATOR ROCR"/>
    <property type="match status" value="1"/>
</dbReference>
<gene>
    <name evidence="7" type="primary">rocR</name>
    <name evidence="7" type="ORF">CUESP1_0809</name>
</gene>
<dbReference type="OrthoDB" id="5411866at2"/>
<dbReference type="CDD" id="cd00009">
    <property type="entry name" value="AAA"/>
    <property type="match status" value="1"/>
</dbReference>
<evidence type="ECO:0000256" key="5">
    <source>
        <dbReference type="ARBA" id="ARBA00023163"/>
    </source>
</evidence>
<dbReference type="PROSITE" id="PS00675">
    <property type="entry name" value="SIGMA54_INTERACT_1"/>
    <property type="match status" value="1"/>
</dbReference>
<keyword evidence="2" id="KW-0067">ATP-binding</keyword>
<dbReference type="SUPFAM" id="SSF52540">
    <property type="entry name" value="P-loop containing nucleoside triphosphate hydrolases"/>
    <property type="match status" value="1"/>
</dbReference>
<keyword evidence="3" id="KW-0805">Transcription regulation</keyword>
<dbReference type="Gene3D" id="3.40.50.300">
    <property type="entry name" value="P-loop containing nucleotide triphosphate hydrolases"/>
    <property type="match status" value="1"/>
</dbReference>
<dbReference type="Proteomes" id="UP000245423">
    <property type="component" value="Chromosome 1"/>
</dbReference>
<dbReference type="InterPro" id="IPR025662">
    <property type="entry name" value="Sigma_54_int_dom_ATP-bd_1"/>
</dbReference>
<evidence type="ECO:0000256" key="1">
    <source>
        <dbReference type="ARBA" id="ARBA00022741"/>
    </source>
</evidence>
<evidence type="ECO:0000313" key="8">
    <source>
        <dbReference type="Proteomes" id="UP000245423"/>
    </source>
</evidence>
<dbReference type="InterPro" id="IPR025944">
    <property type="entry name" value="Sigma_54_int_dom_CS"/>
</dbReference>
<keyword evidence="8" id="KW-1185">Reference proteome</keyword>
<protein>
    <submittedName>
        <fullName evidence="7">Arginine utilization regulatory protein RocR</fullName>
    </submittedName>
</protein>
<dbReference type="GO" id="GO:0043565">
    <property type="term" value="F:sequence-specific DNA binding"/>
    <property type="evidence" value="ECO:0007669"/>
    <property type="project" value="InterPro"/>
</dbReference>
<proteinExistence type="predicted"/>
<dbReference type="RefSeq" id="WP_035142794.1">
    <property type="nucleotide sequence ID" value="NZ_LT669839.1"/>
</dbReference>
<dbReference type="EMBL" id="LT669839">
    <property type="protein sequence ID" value="SHD76189.1"/>
    <property type="molecule type" value="Genomic_DNA"/>
</dbReference>
<keyword evidence="4" id="KW-0238">DNA-binding</keyword>
<dbReference type="Pfam" id="PF00158">
    <property type="entry name" value="Sigma54_activat"/>
    <property type="match status" value="1"/>
</dbReference>
<evidence type="ECO:0000313" key="7">
    <source>
        <dbReference type="EMBL" id="SHD76189.1"/>
    </source>
</evidence>
<dbReference type="InterPro" id="IPR058031">
    <property type="entry name" value="AAA_lid_NorR"/>
</dbReference>
<dbReference type="PANTHER" id="PTHR32071">
    <property type="entry name" value="TRANSCRIPTIONAL REGULATORY PROTEIN"/>
    <property type="match status" value="1"/>
</dbReference>
<evidence type="ECO:0000256" key="2">
    <source>
        <dbReference type="ARBA" id="ARBA00022840"/>
    </source>
</evidence>
<dbReference type="SUPFAM" id="SSF46689">
    <property type="entry name" value="Homeodomain-like"/>
    <property type="match status" value="1"/>
</dbReference>
<dbReference type="Gene3D" id="1.10.10.60">
    <property type="entry name" value="Homeodomain-like"/>
    <property type="match status" value="1"/>
</dbReference>
<name>A0A1M4PL69_9FIRM</name>
<dbReference type="AlphaFoldDB" id="A0A1M4PL69"/>
<dbReference type="Pfam" id="PF02954">
    <property type="entry name" value="HTH_8"/>
    <property type="match status" value="1"/>
</dbReference>